<keyword evidence="2" id="KW-0812">Transmembrane</keyword>
<evidence type="ECO:0000256" key="2">
    <source>
        <dbReference type="SAM" id="Phobius"/>
    </source>
</evidence>
<name>U6LMA1_9EIME</name>
<accession>U6LMA1</accession>
<evidence type="ECO:0000256" key="1">
    <source>
        <dbReference type="SAM" id="MobiDB-lite"/>
    </source>
</evidence>
<reference evidence="3" key="1">
    <citation type="submission" date="2013-10" db="EMBL/GenBank/DDBJ databases">
        <title>Genomic analysis of the causative agents of coccidiosis in chickens.</title>
        <authorList>
            <person name="Reid A.J."/>
            <person name="Blake D."/>
            <person name="Billington K."/>
            <person name="Browne H."/>
            <person name="Dunn M."/>
            <person name="Hung S."/>
            <person name="Kawahara F."/>
            <person name="Miranda-Saavedra D."/>
            <person name="Mourier T."/>
            <person name="Nagra H."/>
            <person name="Otto T.D."/>
            <person name="Rawlings N."/>
            <person name="Sanchez A."/>
            <person name="Sanders M."/>
            <person name="Subramaniam C."/>
            <person name="Tay Y."/>
            <person name="Dear P."/>
            <person name="Doerig C."/>
            <person name="Gruber A."/>
            <person name="Parkinson J."/>
            <person name="Shirley M."/>
            <person name="Wan K.L."/>
            <person name="Berriman M."/>
            <person name="Tomley F."/>
            <person name="Pain A."/>
        </authorList>
    </citation>
    <scope>NUCLEOTIDE SEQUENCE [LARGE SCALE GENOMIC DNA]</scope>
    <source>
        <strain evidence="3">Houghton</strain>
    </source>
</reference>
<feature type="region of interest" description="Disordered" evidence="1">
    <location>
        <begin position="296"/>
        <end position="321"/>
    </location>
</feature>
<evidence type="ECO:0000313" key="3">
    <source>
        <dbReference type="EMBL" id="CDJ48915.1"/>
    </source>
</evidence>
<dbReference type="EMBL" id="HG711367">
    <property type="protein sequence ID" value="CDJ48915.1"/>
    <property type="molecule type" value="Genomic_DNA"/>
</dbReference>
<protein>
    <submittedName>
        <fullName evidence="3">Uncharacterized protein</fullName>
    </submittedName>
</protein>
<keyword evidence="2" id="KW-1133">Transmembrane helix</keyword>
<proteinExistence type="predicted"/>
<organism evidence="3 4">
    <name type="scientific">Eimeria brunetti</name>
    <dbReference type="NCBI Taxonomy" id="51314"/>
    <lineage>
        <taxon>Eukaryota</taxon>
        <taxon>Sar</taxon>
        <taxon>Alveolata</taxon>
        <taxon>Apicomplexa</taxon>
        <taxon>Conoidasida</taxon>
        <taxon>Coccidia</taxon>
        <taxon>Eucoccidiorida</taxon>
        <taxon>Eimeriorina</taxon>
        <taxon>Eimeriidae</taxon>
        <taxon>Eimeria</taxon>
    </lineage>
</organism>
<dbReference type="VEuPathDB" id="ToxoDB:EBH_0022830"/>
<keyword evidence="2" id="KW-0472">Membrane</keyword>
<dbReference type="Proteomes" id="UP000030750">
    <property type="component" value="Unassembled WGS sequence"/>
</dbReference>
<sequence length="342" mass="39058">MSAVHAAEQLKPSVALVGLGYLDLEKILESFSVSELRRRGGVDTPETVRRHGNGQFIPAVQFFLLHNIPYFAVGRDRLVEMGAAGRLLLPRPLEVYSLFLDIFKKKKSKNINSNSNTLTPALNQVLAEDGSRFCLLKLHQLLYSWFVEKQEKTPEIQQEFTEKTFLKRWLVGRNASECALRQRAVELEKAKPQLPAALLSKKKLRIMILCDIALQKRLAERLLTDLHKLRTPQLQEMIQLQDESVTKFHLCLVIYFVLPVLTAFRLLWKKAKKMYLEYAVVGGTVSVGGDEVIRRLTGESEEKEESEESNGETNTKEGKGKLEIVETRWMGLKHIVRDTSRD</sequence>
<feature type="transmembrane region" description="Helical" evidence="2">
    <location>
        <begin position="247"/>
        <end position="268"/>
    </location>
</feature>
<dbReference type="AlphaFoldDB" id="U6LMA1"/>
<dbReference type="OrthoDB" id="332498at2759"/>
<keyword evidence="4" id="KW-1185">Reference proteome</keyword>
<feature type="compositionally biased region" description="Acidic residues" evidence="1">
    <location>
        <begin position="301"/>
        <end position="310"/>
    </location>
</feature>
<gene>
    <name evidence="3" type="ORF">EBH_0022830</name>
</gene>
<evidence type="ECO:0000313" key="4">
    <source>
        <dbReference type="Proteomes" id="UP000030750"/>
    </source>
</evidence>
<reference evidence="3" key="2">
    <citation type="submission" date="2013-10" db="EMBL/GenBank/DDBJ databases">
        <authorList>
            <person name="Aslett M."/>
        </authorList>
    </citation>
    <scope>NUCLEOTIDE SEQUENCE [LARGE SCALE GENOMIC DNA]</scope>
    <source>
        <strain evidence="3">Houghton</strain>
    </source>
</reference>